<feature type="non-terminal residue" evidence="1">
    <location>
        <position position="36"/>
    </location>
</feature>
<proteinExistence type="predicted"/>
<dbReference type="AlphaFoldDB" id="A0A6J4HY79"/>
<dbReference type="InterPro" id="IPR046788">
    <property type="entry name" value="Methyltransf_35"/>
</dbReference>
<name>A0A6J4HY79_9CHLR</name>
<evidence type="ECO:0000313" key="1">
    <source>
        <dbReference type="EMBL" id="CAA9235160.1"/>
    </source>
</evidence>
<accession>A0A6J4HY79</accession>
<sequence>MSRRRSYEQIDYSLRPAKHVERKMLAEALGYLSSFG</sequence>
<protein>
    <submittedName>
        <fullName evidence="1">Uncharacterized protein</fullName>
    </submittedName>
</protein>
<dbReference type="EMBL" id="CADCTR010000354">
    <property type="protein sequence ID" value="CAA9235160.1"/>
    <property type="molecule type" value="Genomic_DNA"/>
</dbReference>
<reference evidence="1" key="1">
    <citation type="submission" date="2020-02" db="EMBL/GenBank/DDBJ databases">
        <authorList>
            <person name="Meier V. D."/>
        </authorList>
    </citation>
    <scope>NUCLEOTIDE SEQUENCE</scope>
    <source>
        <strain evidence="1">AVDCRST_MAG93</strain>
    </source>
</reference>
<gene>
    <name evidence="1" type="ORF">AVDCRST_MAG93-1062</name>
</gene>
<dbReference type="Pfam" id="PF20553">
    <property type="entry name" value="Methyltransf_35"/>
    <property type="match status" value="1"/>
</dbReference>
<organism evidence="1">
    <name type="scientific">uncultured Chloroflexia bacterium</name>
    <dbReference type="NCBI Taxonomy" id="1672391"/>
    <lineage>
        <taxon>Bacteria</taxon>
        <taxon>Bacillati</taxon>
        <taxon>Chloroflexota</taxon>
        <taxon>Chloroflexia</taxon>
        <taxon>environmental samples</taxon>
    </lineage>
</organism>